<feature type="domain" description="BTB" evidence="1">
    <location>
        <begin position="25"/>
        <end position="92"/>
    </location>
</feature>
<dbReference type="InterPro" id="IPR011705">
    <property type="entry name" value="BACK"/>
</dbReference>
<dbReference type="SMART" id="SM00225">
    <property type="entry name" value="BTB"/>
    <property type="match status" value="1"/>
</dbReference>
<dbReference type="Gene3D" id="3.30.710.10">
    <property type="entry name" value="Potassium Channel Kv1.1, Chain A"/>
    <property type="match status" value="1"/>
</dbReference>
<evidence type="ECO:0000313" key="2">
    <source>
        <dbReference type="EMBL" id="WAR27982.1"/>
    </source>
</evidence>
<dbReference type="SUPFAM" id="SSF54695">
    <property type="entry name" value="POZ domain"/>
    <property type="match status" value="1"/>
</dbReference>
<keyword evidence="3" id="KW-1185">Reference proteome</keyword>
<sequence length="413" mass="47170">MTDTWQHDYLFAVTNAHMLDDDVLCDITFLAGEDKQAVRCHRFMLASRSPVFYTMFCGSLPEAAVVEIADVDAAILRMVIRFIYTREIQLLPDSVMATMYAAKKYDIQPLVNLCKTFLKKNIAVDNVCIILEQALMFEETNLIQLCLSFISKHIAQVFYSDTFLSISSEGLKLVLGKAQETTKLPAEQVYSFCKRWAEHACYTLRKEMTDQALRQTLGDLIFLVDFESMTFESFMDNVGQDNILSDEEKVKCLTVIRNRQKKEGNSRLVFVERSNEFKRCDRENLNGVSFRTSKEVMLSIINVYLPIRKCKLSDRLEVLEEQTVVLTQNLICNETYKCIHLVNEVSIHPGVTYSVRLRLTDGSTANKYFENIYQETKADNGVEVQLLGICAENSDNEIDLNGAQLLGLTFTTI</sequence>
<dbReference type="PANTHER" id="PTHR45774">
    <property type="entry name" value="BTB/POZ DOMAIN-CONTAINING"/>
    <property type="match status" value="1"/>
</dbReference>
<dbReference type="Pfam" id="PF07707">
    <property type="entry name" value="BACK"/>
    <property type="match status" value="1"/>
</dbReference>
<dbReference type="EMBL" id="CP111026">
    <property type="protein sequence ID" value="WAR27982.1"/>
    <property type="molecule type" value="Genomic_DNA"/>
</dbReference>
<dbReference type="Gene3D" id="2.60.120.820">
    <property type="entry name" value="PHR domain"/>
    <property type="match status" value="1"/>
</dbReference>
<accession>A0ABY7G0L2</accession>
<dbReference type="Gene3D" id="1.25.40.420">
    <property type="match status" value="1"/>
</dbReference>
<reference evidence="2" key="1">
    <citation type="submission" date="2022-11" db="EMBL/GenBank/DDBJ databases">
        <title>Centuries of genome instability and evolution in soft-shell clam transmissible cancer (bioRxiv).</title>
        <authorList>
            <person name="Hart S.F.M."/>
            <person name="Yonemitsu M.A."/>
            <person name="Giersch R.M."/>
            <person name="Beal B.F."/>
            <person name="Arriagada G."/>
            <person name="Davis B.W."/>
            <person name="Ostrander E.A."/>
            <person name="Goff S.P."/>
            <person name="Metzger M.J."/>
        </authorList>
    </citation>
    <scope>NUCLEOTIDE SEQUENCE</scope>
    <source>
        <strain evidence="2">MELC-2E11</strain>
        <tissue evidence="2">Siphon/mantle</tissue>
    </source>
</reference>
<proteinExistence type="predicted"/>
<organism evidence="2 3">
    <name type="scientific">Mya arenaria</name>
    <name type="common">Soft-shell clam</name>
    <dbReference type="NCBI Taxonomy" id="6604"/>
    <lineage>
        <taxon>Eukaryota</taxon>
        <taxon>Metazoa</taxon>
        <taxon>Spiralia</taxon>
        <taxon>Lophotrochozoa</taxon>
        <taxon>Mollusca</taxon>
        <taxon>Bivalvia</taxon>
        <taxon>Autobranchia</taxon>
        <taxon>Heteroconchia</taxon>
        <taxon>Euheterodonta</taxon>
        <taxon>Imparidentia</taxon>
        <taxon>Neoheterodontei</taxon>
        <taxon>Myida</taxon>
        <taxon>Myoidea</taxon>
        <taxon>Myidae</taxon>
        <taxon>Mya</taxon>
    </lineage>
</organism>
<protein>
    <submittedName>
        <fullName evidence="2">BTBD2-like protein</fullName>
    </submittedName>
</protein>
<dbReference type="PANTHER" id="PTHR45774:SF3">
    <property type="entry name" value="BTB (POZ) DOMAIN-CONTAINING 2B-RELATED"/>
    <property type="match status" value="1"/>
</dbReference>
<gene>
    <name evidence="2" type="ORF">MAR_013686</name>
</gene>
<dbReference type="InterPro" id="IPR038648">
    <property type="entry name" value="PHR_sf"/>
</dbReference>
<dbReference type="InterPro" id="IPR011333">
    <property type="entry name" value="SKP1/BTB/POZ_sf"/>
</dbReference>
<dbReference type="InterPro" id="IPR000210">
    <property type="entry name" value="BTB/POZ_dom"/>
</dbReference>
<dbReference type="SMART" id="SM00875">
    <property type="entry name" value="BACK"/>
    <property type="match status" value="1"/>
</dbReference>
<name>A0ABY7G0L2_MYAAR</name>
<evidence type="ECO:0000313" key="3">
    <source>
        <dbReference type="Proteomes" id="UP001164746"/>
    </source>
</evidence>
<dbReference type="PROSITE" id="PS50097">
    <property type="entry name" value="BTB"/>
    <property type="match status" value="1"/>
</dbReference>
<dbReference type="Proteomes" id="UP001164746">
    <property type="component" value="Chromosome 15"/>
</dbReference>
<evidence type="ECO:0000259" key="1">
    <source>
        <dbReference type="PROSITE" id="PS50097"/>
    </source>
</evidence>
<dbReference type="Pfam" id="PF00651">
    <property type="entry name" value="BTB"/>
    <property type="match status" value="1"/>
</dbReference>